<dbReference type="GO" id="GO:0016747">
    <property type="term" value="F:acyltransferase activity, transferring groups other than amino-acyl groups"/>
    <property type="evidence" value="ECO:0007669"/>
    <property type="project" value="InterPro"/>
</dbReference>
<evidence type="ECO:0000313" key="5">
    <source>
        <dbReference type="Proteomes" id="UP000537729"/>
    </source>
</evidence>
<protein>
    <submittedName>
        <fullName evidence="4">UDP-2,4-diacetamido-2,4, 6-trideoxy-beta-L-altropyranose hydrolase</fullName>
        <ecNumber evidence="4">3.6.1.57</ecNumber>
    </submittedName>
</protein>
<dbReference type="EMBL" id="JAAQWG010000041">
    <property type="protein sequence ID" value="NMY11506.1"/>
    <property type="molecule type" value="Genomic_DNA"/>
</dbReference>
<sequence length="545" mass="59569">MVNDITVVFRVDASLAIGSGHVMRCLALAQAVHAQGGVCIFLCRQHKSNLINTISEAGFKIYALSVSRDNCEVDSRCTLAHSHWLGETQEGDACECIPILDELQAQWLVVDHYGLDCVWESLVANHVGSIMVIDDLADREHCCNLLLDQNLGRKAADYESLVPPGCTILTGPIYALLRPEFLLLRAESLQRRKTASLNSIVVAMGGVDAPDATSKVLAVLNRCTFSSRCIRITVIMGALAPALSRVQDSALAMRYPTQVLVNIDNVGSVMAASDLVIGAVGGSAWERCALGLPTIMVVLAENQRLGALALAAAGAGVLLGEVDEIELKLPVLIGKLDCGGNLHDLSVASSMLTDGQGVCRVVNHILFSRDNVCRGFGLIRSMCMDDLHDVWQWRNHSDVRQYMLTQQEISWAEHLAWFSIASTDPTRHLLIYEFGGRATGFVSFTQRGTGGIADWGFYLAPGSGKGMGRKLGKTALDHAFQQLNLHKVSGQSLGFNERSIRLHQSLGFVQEGILRDQHFDGTRYHDIFSFGLISHEWRSAREEFI</sequence>
<evidence type="ECO:0000259" key="3">
    <source>
        <dbReference type="PROSITE" id="PS51186"/>
    </source>
</evidence>
<evidence type="ECO:0000256" key="1">
    <source>
        <dbReference type="PIRSR" id="PIRSR620023-1"/>
    </source>
</evidence>
<feature type="binding site" evidence="2">
    <location>
        <position position="178"/>
    </location>
    <ligand>
        <name>substrate</name>
    </ligand>
</feature>
<dbReference type="InterPro" id="IPR007235">
    <property type="entry name" value="Glyco_trans_28_C"/>
</dbReference>
<dbReference type="NCBIfam" id="TIGR03590">
    <property type="entry name" value="PseG"/>
    <property type="match status" value="1"/>
</dbReference>
<dbReference type="SUPFAM" id="SSF53756">
    <property type="entry name" value="UDP-Glycosyltransferase/glycogen phosphorylase"/>
    <property type="match status" value="1"/>
</dbReference>
<feature type="binding site" evidence="2">
    <location>
        <position position="286"/>
    </location>
    <ligand>
        <name>substrate</name>
    </ligand>
</feature>
<organism evidence="4 5">
    <name type="scientific">Pseudomonas veronii</name>
    <dbReference type="NCBI Taxonomy" id="76761"/>
    <lineage>
        <taxon>Bacteria</taxon>
        <taxon>Pseudomonadati</taxon>
        <taxon>Pseudomonadota</taxon>
        <taxon>Gammaproteobacteria</taxon>
        <taxon>Pseudomonadales</taxon>
        <taxon>Pseudomonadaceae</taxon>
        <taxon>Pseudomonas</taxon>
    </lineage>
</organism>
<feature type="domain" description="N-acetyltransferase" evidence="3">
    <location>
        <begin position="377"/>
        <end position="531"/>
    </location>
</feature>
<dbReference type="EC" id="3.6.1.57" evidence="4"/>
<dbReference type="Gene3D" id="3.40.50.11190">
    <property type="match status" value="1"/>
</dbReference>
<dbReference type="SUPFAM" id="SSF55729">
    <property type="entry name" value="Acyl-CoA N-acyltransferases (Nat)"/>
    <property type="match status" value="1"/>
</dbReference>
<dbReference type="PROSITE" id="PS51186">
    <property type="entry name" value="GNAT"/>
    <property type="match status" value="1"/>
</dbReference>
<evidence type="ECO:0000256" key="2">
    <source>
        <dbReference type="PIRSR" id="PIRSR620023-2"/>
    </source>
</evidence>
<keyword evidence="4" id="KW-0378">Hydrolase</keyword>
<name>A0A7Y1A9E8_PSEVE</name>
<accession>A0A7Y1A9E8</accession>
<dbReference type="Gene3D" id="3.40.630.30">
    <property type="match status" value="1"/>
</dbReference>
<gene>
    <name evidence="4" type="primary">pseG</name>
    <name evidence="4" type="ORF">HBO38_24170</name>
</gene>
<dbReference type="InterPro" id="IPR020036">
    <property type="entry name" value="PseH"/>
</dbReference>
<dbReference type="Pfam" id="PF13302">
    <property type="entry name" value="Acetyltransf_3"/>
    <property type="match status" value="1"/>
</dbReference>
<comment type="caution">
    <text evidence="4">The sequence shown here is derived from an EMBL/GenBank/DDBJ whole genome shotgun (WGS) entry which is preliminary data.</text>
</comment>
<dbReference type="Pfam" id="PF04101">
    <property type="entry name" value="Glyco_tran_28_C"/>
    <property type="match status" value="1"/>
</dbReference>
<dbReference type="InterPro" id="IPR000182">
    <property type="entry name" value="GNAT_dom"/>
</dbReference>
<dbReference type="GO" id="GO:0016758">
    <property type="term" value="F:hexosyltransferase activity"/>
    <property type="evidence" value="ECO:0007669"/>
    <property type="project" value="InterPro"/>
</dbReference>
<dbReference type="AlphaFoldDB" id="A0A7Y1A9E8"/>
<dbReference type="NCBIfam" id="TIGR03585">
    <property type="entry name" value="PseH"/>
    <property type="match status" value="1"/>
</dbReference>
<dbReference type="InterPro" id="IPR016181">
    <property type="entry name" value="Acyl_CoA_acyltransferase"/>
</dbReference>
<feature type="active site" description="Proton acceptor" evidence="1">
    <location>
        <position position="21"/>
    </location>
</feature>
<reference evidence="4 5" key="1">
    <citation type="journal article" date="2020" name="Front. Microbiol.">
        <title>Genetic Organization of the aprX-lipA2 Operon Affects the Proteolytic Potential of Pseudomonas Species in Milk.</title>
        <authorList>
            <person name="Maier C."/>
            <person name="Huptas C."/>
            <person name="von Neubeck M."/>
            <person name="Scherer S."/>
            <person name="Wenning M."/>
            <person name="Lucking G."/>
        </authorList>
    </citation>
    <scope>NUCLEOTIDE SEQUENCE [LARGE SCALE GENOMIC DNA]</scope>
    <source>
        <strain evidence="4 5">DSM 16272</strain>
    </source>
</reference>
<dbReference type="Proteomes" id="UP000537729">
    <property type="component" value="Unassembled WGS sequence"/>
</dbReference>
<dbReference type="PANTHER" id="PTHR43415:SF3">
    <property type="entry name" value="GNAT-FAMILY ACETYLTRANSFERASE"/>
    <property type="match status" value="1"/>
</dbReference>
<dbReference type="PANTHER" id="PTHR43415">
    <property type="entry name" value="SPERMIDINE N(1)-ACETYLTRANSFERASE"/>
    <property type="match status" value="1"/>
</dbReference>
<dbReference type="Gene3D" id="3.40.50.2000">
    <property type="entry name" value="Glycogen Phosphorylase B"/>
    <property type="match status" value="1"/>
</dbReference>
<evidence type="ECO:0000313" key="4">
    <source>
        <dbReference type="EMBL" id="NMY11506.1"/>
    </source>
</evidence>
<dbReference type="GO" id="GO:0016787">
    <property type="term" value="F:hydrolase activity"/>
    <property type="evidence" value="ECO:0007669"/>
    <property type="project" value="UniProtKB-KW"/>
</dbReference>
<proteinExistence type="predicted"/>
<dbReference type="InterPro" id="IPR020023">
    <property type="entry name" value="PseG"/>
</dbReference>